<evidence type="ECO:0000256" key="1">
    <source>
        <dbReference type="SAM" id="MobiDB-lite"/>
    </source>
</evidence>
<sequence length="264" mass="26922">MSGYCSPAARSAAMWGQHCSHTVAIALSGNSGRWTPRSEPHTTQLQPPLIARSISRSALSDDAGTGSAAAGSTMASARTSSAQRANAAVKDISGNNLATRRPAAASAATGSLARRPNFTSSARSSSARCSELVTAATSAYQRSVVSSAAARDAAAASASQACCSGRNRGPAPTTLCRSRHSANRHGRSTSAGIGAASTSRICSGRQPRSKRCRISRPSIHRKCFGSRANGAGKPRSTSRRSSEETSTATGREPFNVGSGRGVGG</sequence>
<keyword evidence="2" id="KW-0614">Plasmid</keyword>
<organism evidence="2">
    <name type="scientific">Mycobacterium sp. (strain MCS)</name>
    <dbReference type="NCBI Taxonomy" id="164756"/>
    <lineage>
        <taxon>Bacteria</taxon>
        <taxon>Bacillati</taxon>
        <taxon>Actinomycetota</taxon>
        <taxon>Actinomycetes</taxon>
        <taxon>Mycobacteriales</taxon>
        <taxon>Mycobacteriaceae</taxon>
        <taxon>Mycobacterium</taxon>
    </lineage>
</organism>
<feature type="region of interest" description="Disordered" evidence="1">
    <location>
        <begin position="100"/>
        <end position="124"/>
    </location>
</feature>
<geneLocation type="plasmid" evidence="2">
    <name>Plasmid1</name>
</geneLocation>
<name>A0A5Q5BSV7_MYCSS</name>
<protein>
    <submittedName>
        <fullName evidence="2">Uncharacterized protein</fullName>
    </submittedName>
</protein>
<dbReference type="KEGG" id="mmc:Mmcs_5470"/>
<accession>A0A5Q5BSV7</accession>
<feature type="compositionally biased region" description="Low complexity" evidence="1">
    <location>
        <begin position="188"/>
        <end position="201"/>
    </location>
</feature>
<feature type="compositionally biased region" description="Basic residues" evidence="1">
    <location>
        <begin position="177"/>
        <end position="187"/>
    </location>
</feature>
<feature type="region of interest" description="Disordered" evidence="1">
    <location>
        <begin position="161"/>
        <end position="264"/>
    </location>
</feature>
<dbReference type="AlphaFoldDB" id="A0A5Q5BSV7"/>
<dbReference type="EMBL" id="CP000385">
    <property type="protein sequence ID" value="ABG11570.1"/>
    <property type="molecule type" value="Genomic_DNA"/>
</dbReference>
<gene>
    <name evidence="2" type="ordered locus">Mmcs_5470</name>
</gene>
<feature type="compositionally biased region" description="Basic residues" evidence="1">
    <location>
        <begin position="207"/>
        <end position="224"/>
    </location>
</feature>
<reference evidence="2" key="1">
    <citation type="submission" date="2006-06" db="EMBL/GenBank/DDBJ databases">
        <title>Complete sequence of plasmid of Mycobacterium sp. MCS.</title>
        <authorList>
            <consortium name="US DOE Joint Genome Institute"/>
            <person name="Copeland A."/>
            <person name="Lucas S."/>
            <person name="Lapidus A."/>
            <person name="Barry K."/>
            <person name="Detter J.C."/>
            <person name="Glavina del Rio T."/>
            <person name="Hammon N."/>
            <person name="Israni S."/>
            <person name="Dalin E."/>
            <person name="Tice H."/>
            <person name="Pitluck S."/>
            <person name="Martinez M."/>
            <person name="Schmutz J."/>
            <person name="Larimer F."/>
            <person name="Land M."/>
            <person name="Hauser L."/>
            <person name="Kyrpides N."/>
            <person name="Kim E."/>
            <person name="Miller C.D."/>
            <person name="Hughes J.E."/>
            <person name="Anderson A.J."/>
            <person name="Sims R.C."/>
            <person name="Richardson P."/>
        </authorList>
    </citation>
    <scope>NUCLEOTIDE SEQUENCE [LARGE SCALE GENOMIC DNA]</scope>
    <source>
        <strain evidence="2">MCS</strain>
        <plasmid evidence="2">Plasmid1</plasmid>
    </source>
</reference>
<proteinExistence type="predicted"/>
<evidence type="ECO:0000313" key="2">
    <source>
        <dbReference type="EMBL" id="ABG11570.1"/>
    </source>
</evidence>